<dbReference type="Pfam" id="PF00534">
    <property type="entry name" value="Glycos_transf_1"/>
    <property type="match status" value="1"/>
</dbReference>
<protein>
    <submittedName>
        <fullName evidence="3">Glycosyltransferase</fullName>
    </submittedName>
</protein>
<dbReference type="EMBL" id="LS974202">
    <property type="protein sequence ID" value="SSC12378.1"/>
    <property type="molecule type" value="Genomic_DNA"/>
</dbReference>
<dbReference type="SUPFAM" id="SSF53756">
    <property type="entry name" value="UDP-Glycosyltransferase/glycogen phosphorylase"/>
    <property type="match status" value="1"/>
</dbReference>
<sequence>MRIGLIHYRAGLMDGVSLEMEKWRAVLTGMGHSVEIVAGNSCPGVDITIPGIEYNDVRNLALNERLYEKGEIETQALFEEIHERSEELLRDFDRELSRFDLLVPNNIWSLGWSLPAGLALYMYARDSGKPLISHNHDFWWDRPYYSSPHPGVVEILERYFPPSLENVSHITINSISAGDLLRRRKLRATVVPNVMDFAQQSWTSWEKNLQLRRLAGIAENDVVFLQATRVTERKAIELAVELVARFNSLSHVLKGRSLYTGREFSGRAHLVLTGLTEKRSLGYREKIDALASKLGVNVVDLSYHCCETQEEFFQSYSIADIVTYPSILEGWGNQLLEAMFARKPVALFKYAVFKSDIEDSGLSFVDLGDSYILEEGLVKISEEAFNRAIKNLVDLLFNRQKYLATTENNFSIGSEKFGYGALEGILRELL</sequence>
<evidence type="ECO:0000313" key="3">
    <source>
        <dbReference type="EMBL" id="SSC12378.1"/>
    </source>
</evidence>
<dbReference type="RefSeq" id="WP_169698714.1">
    <property type="nucleotide sequence ID" value="NZ_LS974202.1"/>
</dbReference>
<dbReference type="Proteomes" id="UP000250796">
    <property type="component" value="Chromosome MESINF"/>
</dbReference>
<dbReference type="AlphaFoldDB" id="A0A7Z7PR33"/>
<accession>A0A7Z7PR33</accession>
<dbReference type="PANTHER" id="PTHR46401">
    <property type="entry name" value="GLYCOSYLTRANSFERASE WBBK-RELATED"/>
    <property type="match status" value="1"/>
</dbReference>
<evidence type="ECO:0000259" key="2">
    <source>
        <dbReference type="Pfam" id="PF00534"/>
    </source>
</evidence>
<dbReference type="KEGG" id="minf:MESINF_0929"/>
<keyword evidence="4" id="KW-1185">Reference proteome</keyword>
<dbReference type="InterPro" id="IPR001296">
    <property type="entry name" value="Glyco_trans_1"/>
</dbReference>
<reference evidence="3 4" key="1">
    <citation type="submission" date="2017-01" db="EMBL/GenBank/DDBJ databases">
        <authorList>
            <person name="Erauso G."/>
        </authorList>
    </citation>
    <scope>NUCLEOTIDE SEQUENCE [LARGE SCALE GENOMIC DNA]</scope>
    <source>
        <strain evidence="3">MESINF1</strain>
    </source>
</reference>
<dbReference type="InterPro" id="IPR054975">
    <property type="entry name" value="manno_glu_gly_synth"/>
</dbReference>
<dbReference type="Gene3D" id="3.40.50.2000">
    <property type="entry name" value="Glycogen Phosphorylase B"/>
    <property type="match status" value="2"/>
</dbReference>
<gene>
    <name evidence="3" type="ORF">MESINF_0929</name>
</gene>
<dbReference type="GO" id="GO:0016757">
    <property type="term" value="F:glycosyltransferase activity"/>
    <property type="evidence" value="ECO:0007669"/>
    <property type="project" value="InterPro"/>
</dbReference>
<dbReference type="GO" id="GO:0009103">
    <property type="term" value="P:lipopolysaccharide biosynthetic process"/>
    <property type="evidence" value="ECO:0007669"/>
    <property type="project" value="TreeGrafter"/>
</dbReference>
<evidence type="ECO:0000256" key="1">
    <source>
        <dbReference type="ARBA" id="ARBA00022679"/>
    </source>
</evidence>
<organism evidence="3 4">
    <name type="scientific">Mesotoga infera</name>
    <dbReference type="NCBI Taxonomy" id="1236046"/>
    <lineage>
        <taxon>Bacteria</taxon>
        <taxon>Thermotogati</taxon>
        <taxon>Thermotogota</taxon>
        <taxon>Thermotogae</taxon>
        <taxon>Kosmotogales</taxon>
        <taxon>Kosmotogaceae</taxon>
        <taxon>Mesotoga</taxon>
    </lineage>
</organism>
<dbReference type="NCBIfam" id="NF041101">
    <property type="entry name" value="manno_glu_gly_synth"/>
    <property type="match status" value="1"/>
</dbReference>
<dbReference type="CDD" id="cd03801">
    <property type="entry name" value="GT4_PimA-like"/>
    <property type="match status" value="1"/>
</dbReference>
<name>A0A7Z7PR33_9BACT</name>
<dbReference type="PANTHER" id="PTHR46401:SF2">
    <property type="entry name" value="GLYCOSYLTRANSFERASE WBBK-RELATED"/>
    <property type="match status" value="1"/>
</dbReference>
<evidence type="ECO:0000313" key="4">
    <source>
        <dbReference type="Proteomes" id="UP000250796"/>
    </source>
</evidence>
<keyword evidence="1 3" id="KW-0808">Transferase</keyword>
<feature type="domain" description="Glycosyl transferase family 1" evidence="2">
    <location>
        <begin position="215"/>
        <end position="355"/>
    </location>
</feature>
<proteinExistence type="predicted"/>